<dbReference type="EMBL" id="EU153209">
    <property type="protein sequence ID" value="ABV72549.1"/>
    <property type="molecule type" value="mRNA"/>
</dbReference>
<reference evidence="2" key="1">
    <citation type="journal article" date="2008" name="J. Phycol.">
        <title>mRNA EDITING AND SPLICED-LEADER RNA TRANS-SPLICING GROUPS OXYRRHIS, NOCTILUCA, HETEROCAPSA, AND AMPHIDINIUM AS BASAL LINEAGES OF DINOFLAGELLATES.</title>
        <authorList>
            <person name="Zhang H."/>
            <person name="Lin S."/>
        </authorList>
    </citation>
    <scope>NUCLEOTIDE SEQUENCE</scope>
    <source>
        <strain evidence="2">CCMP449</strain>
    </source>
</reference>
<accession>A8I1T8</accession>
<dbReference type="Gene3D" id="2.80.10.50">
    <property type="match status" value="1"/>
</dbReference>
<evidence type="ECO:0000313" key="2">
    <source>
        <dbReference type="EMBL" id="ABV72549.1"/>
    </source>
</evidence>
<dbReference type="SUPFAM" id="SSF50370">
    <property type="entry name" value="Ricin B-like lectins"/>
    <property type="match status" value="1"/>
</dbReference>
<evidence type="ECO:0000256" key="1">
    <source>
        <dbReference type="SAM" id="SignalP"/>
    </source>
</evidence>
<organism evidence="2">
    <name type="scientific">Kryptoperidinium triquetrum</name>
    <name type="common">Dinoflagellate</name>
    <name type="synonym">Heterocapsa triquetra</name>
    <dbReference type="NCBI Taxonomy" id="66468"/>
    <lineage>
        <taxon>Eukaryota</taxon>
        <taxon>Sar</taxon>
        <taxon>Alveolata</taxon>
        <taxon>Dinophyceae</taxon>
        <taxon>Peridiniales</taxon>
        <taxon>Kryptoperidiniaceae</taxon>
        <taxon>Kryptoperidinium</taxon>
    </lineage>
</organism>
<sequence length="250" mass="27225">MMWAPLKILVVWPLLVAAGPVVLTDGPGVGLEVGSERSYALKFLGAKPPRQVLDDAVETVDEFLGATPQRAVSDDAVVSSVSMMPTTTPAPTTSVMSVAPTTSLRAPQTSLDLKELQLPRGRFLVKPQSHSSPKCLTCAGLNLPAALRDCNGGEQQIWLAGGPQLNMLLSNCRMETCLASNWPTPFSTYWCRYPHGNWRDKSQHWHLTAEGELKSDVDMSRCAEYNVTSGVVRMRACSGQGNQRWWLGTA</sequence>
<dbReference type="AlphaFoldDB" id="A8I1T8"/>
<dbReference type="InterPro" id="IPR035992">
    <property type="entry name" value="Ricin_B-like_lectins"/>
</dbReference>
<proteinExistence type="evidence at transcript level"/>
<feature type="signal peptide" evidence="1">
    <location>
        <begin position="1"/>
        <end position="18"/>
    </location>
</feature>
<keyword evidence="1" id="KW-0732">Signal</keyword>
<feature type="chain" id="PRO_5030165017" evidence="1">
    <location>
        <begin position="19"/>
        <end position="250"/>
    </location>
</feature>
<name>A8I1T8_KRYTR</name>
<protein>
    <submittedName>
        <fullName evidence="2">Uncharacterized protein</fullName>
    </submittedName>
</protein>
<dbReference type="PROSITE" id="PS50231">
    <property type="entry name" value="RICIN_B_LECTIN"/>
    <property type="match status" value="1"/>
</dbReference>